<dbReference type="Gene3D" id="3.10.450.50">
    <property type="match status" value="1"/>
</dbReference>
<evidence type="ECO:0000313" key="1">
    <source>
        <dbReference type="EMBL" id="NER15404.1"/>
    </source>
</evidence>
<comment type="caution">
    <text evidence="1">The sequence shown here is derived from an EMBL/GenBank/DDBJ whole genome shotgun (WGS) entry which is preliminary data.</text>
</comment>
<dbReference type="InterPro" id="IPR039437">
    <property type="entry name" value="FrzH/put_lumazine-bd"/>
</dbReference>
<proteinExistence type="predicted"/>
<accession>A0A6P0UPY0</accession>
<dbReference type="InterPro" id="IPR032710">
    <property type="entry name" value="NTF2-like_dom_sf"/>
</dbReference>
<protein>
    <submittedName>
        <fullName evidence="1">Nuclear transport factor 2 family protein</fullName>
    </submittedName>
</protein>
<reference evidence="1 2" key="1">
    <citation type="submission" date="2020-01" db="EMBL/GenBank/DDBJ databases">
        <title>Leptobacterium flavescens.</title>
        <authorList>
            <person name="Wang G."/>
        </authorList>
    </citation>
    <scope>NUCLEOTIDE SEQUENCE [LARGE SCALE GENOMIC DNA]</scope>
    <source>
        <strain evidence="1 2">KCTC 22160</strain>
    </source>
</reference>
<dbReference type="EMBL" id="JAABOO010000004">
    <property type="protein sequence ID" value="NER15404.1"/>
    <property type="molecule type" value="Genomic_DNA"/>
</dbReference>
<dbReference type="Pfam" id="PF12893">
    <property type="entry name" value="Lumazine_bd_2"/>
    <property type="match status" value="1"/>
</dbReference>
<evidence type="ECO:0000313" key="2">
    <source>
        <dbReference type="Proteomes" id="UP000468581"/>
    </source>
</evidence>
<dbReference type="SUPFAM" id="SSF54427">
    <property type="entry name" value="NTF2-like"/>
    <property type="match status" value="1"/>
</dbReference>
<name>A0A6P0UPY0_9FLAO</name>
<dbReference type="Proteomes" id="UP000468581">
    <property type="component" value="Unassembled WGS sequence"/>
</dbReference>
<sequence>MKNEDDLNALPIENEIQNIEKTIHHYFEGTAHSKDDRIKIAFWKDLNLYSVKEGKINVLPGEKYLEYFTKGKNFNRIGKILNIDLEKDAALVKLEIKMPDRNRIAIDYMLLLKINDSWKVIHKSFTDKSF</sequence>
<dbReference type="AlphaFoldDB" id="A0A6P0UPY0"/>
<gene>
    <name evidence="1" type="ORF">GWK08_18255</name>
</gene>
<keyword evidence="2" id="KW-1185">Reference proteome</keyword>
<organism evidence="1 2">
    <name type="scientific">Leptobacterium flavescens</name>
    <dbReference type="NCBI Taxonomy" id="472055"/>
    <lineage>
        <taxon>Bacteria</taxon>
        <taxon>Pseudomonadati</taxon>
        <taxon>Bacteroidota</taxon>
        <taxon>Flavobacteriia</taxon>
        <taxon>Flavobacteriales</taxon>
        <taxon>Flavobacteriaceae</taxon>
        <taxon>Leptobacterium</taxon>
    </lineage>
</organism>